<gene>
    <name evidence="1" type="ORF">ENV67_03335</name>
</gene>
<dbReference type="EMBL" id="DTHG01000038">
    <property type="protein sequence ID" value="HGW91558.1"/>
    <property type="molecule type" value="Genomic_DNA"/>
</dbReference>
<organism evidence="1">
    <name type="scientific">candidate division WOR-3 bacterium</name>
    <dbReference type="NCBI Taxonomy" id="2052148"/>
    <lineage>
        <taxon>Bacteria</taxon>
        <taxon>Bacteria division WOR-3</taxon>
    </lineage>
</organism>
<sequence>MEIELLKLICKNCGSRIVSLKSDNLHFCSKCGKGYYVDNIDFREIETIYVKEKINKNLRKIYLPFWYVKTIIEFEGISINETVNIIKIFFENKEEIVFNKRENINNEMEFIIPAFGTTNRYLLLDNIGIFYTLNRFDYERTEPFNMVCGKYRPSDLIPILKSFLYATFSKKELIIDKKINFNIRENKILGISFFIEDKILIDSIYGKQIFLDAVENIQDALKIQ</sequence>
<reference evidence="1" key="1">
    <citation type="journal article" date="2020" name="mSystems">
        <title>Genome- and Community-Level Interaction Insights into Carbon Utilization and Element Cycling Functions of Hydrothermarchaeota in Hydrothermal Sediment.</title>
        <authorList>
            <person name="Zhou Z."/>
            <person name="Liu Y."/>
            <person name="Xu W."/>
            <person name="Pan J."/>
            <person name="Luo Z.H."/>
            <person name="Li M."/>
        </authorList>
    </citation>
    <scope>NUCLEOTIDE SEQUENCE [LARGE SCALE GENOMIC DNA]</scope>
    <source>
        <strain evidence="1">SpSt-780</strain>
    </source>
</reference>
<comment type="caution">
    <text evidence="1">The sequence shown here is derived from an EMBL/GenBank/DDBJ whole genome shotgun (WGS) entry which is preliminary data.</text>
</comment>
<name>A0A7C4UFZ4_UNCW3</name>
<evidence type="ECO:0000313" key="1">
    <source>
        <dbReference type="EMBL" id="HGW91558.1"/>
    </source>
</evidence>
<dbReference type="AlphaFoldDB" id="A0A7C4UFZ4"/>
<accession>A0A7C4UFZ4</accession>
<proteinExistence type="predicted"/>
<protein>
    <submittedName>
        <fullName evidence="1">Uncharacterized protein</fullName>
    </submittedName>
</protein>